<keyword evidence="1" id="KW-1133">Transmembrane helix</keyword>
<keyword evidence="1" id="KW-0812">Transmembrane</keyword>
<evidence type="ECO:0000313" key="2">
    <source>
        <dbReference type="EMBL" id="CAA9398244.1"/>
    </source>
</evidence>
<evidence type="ECO:0000256" key="1">
    <source>
        <dbReference type="SAM" id="Phobius"/>
    </source>
</evidence>
<name>A0A6J4NUT9_9ACTN</name>
<proteinExistence type="predicted"/>
<feature type="transmembrane region" description="Helical" evidence="1">
    <location>
        <begin position="35"/>
        <end position="61"/>
    </location>
</feature>
<gene>
    <name evidence="2" type="ORF">AVDCRST_MAG03-1005</name>
</gene>
<accession>A0A6J4NUT9</accession>
<dbReference type="AlphaFoldDB" id="A0A6J4NUT9"/>
<keyword evidence="1" id="KW-0472">Membrane</keyword>
<protein>
    <submittedName>
        <fullName evidence="2">Uncharacterized protein</fullName>
    </submittedName>
</protein>
<reference evidence="2" key="1">
    <citation type="submission" date="2020-02" db="EMBL/GenBank/DDBJ databases">
        <authorList>
            <person name="Meier V. D."/>
        </authorList>
    </citation>
    <scope>NUCLEOTIDE SEQUENCE</scope>
    <source>
        <strain evidence="2">AVDCRST_MAG03</strain>
    </source>
</reference>
<organism evidence="2">
    <name type="scientific">uncultured Rubrobacteraceae bacterium</name>
    <dbReference type="NCBI Taxonomy" id="349277"/>
    <lineage>
        <taxon>Bacteria</taxon>
        <taxon>Bacillati</taxon>
        <taxon>Actinomycetota</taxon>
        <taxon>Rubrobacteria</taxon>
        <taxon>Rubrobacterales</taxon>
        <taxon>Rubrobacteraceae</taxon>
        <taxon>environmental samples</taxon>
    </lineage>
</organism>
<sequence length="77" mass="8039">MRPRTLLFVLISVVPVIVAVAFVVAILLQRAGFGLVVWALLPFVVSMALIGALGVVLGRAATRRAPDGRRSGGDDGV</sequence>
<feature type="transmembrane region" description="Helical" evidence="1">
    <location>
        <begin position="7"/>
        <end position="29"/>
    </location>
</feature>
<dbReference type="EMBL" id="CADCUT010000058">
    <property type="protein sequence ID" value="CAA9398244.1"/>
    <property type="molecule type" value="Genomic_DNA"/>
</dbReference>